<dbReference type="Gene3D" id="1.20.1250.20">
    <property type="entry name" value="MFS general substrate transporter like domains"/>
    <property type="match status" value="2"/>
</dbReference>
<sequence>MSSTNLDERTTLLPSPHPKVTPLPRFQVFILMMMRMTEPISYMVIFPFVNQMMEEVAHIPKEKIGYYAGLIESAFAIVQFLFVYCWGALSDRIGRKVVALSGLVGVIISVLGFGLSTSLGMMIATRCIAGVMNGNVVVVKTMLAEITDETNQARAFALMPASNHTRLFLLGGNICTEGFEIIATSSSQASSYRSASIEPESLIPLQPKPSLFTSQIIRVLTTWFFLNLLSSSYQAIVPLFCYSPYSAGGVNFNPSKIGLLLSINGVTALLAQTLIFPDLERRLGPVKTYRIVITFLPLVFACLPLAHWVYPLGVIVVWIVLGGMVAVKAISNMGIVCNNLLINNSAPSRDTLGTLNGIAQSASSLARAFGPATATSLFALSNEHNLLGGQLVHVVLVGVRLLSLLVHIECLQWLTPKLTDVPPYPPVNDAFAERQVRLEEASCNLDSDDGKLCFATLAGFSKRLQR</sequence>
<gene>
    <name evidence="7" type="ORF">D9758_014286</name>
</gene>
<evidence type="ECO:0000313" key="8">
    <source>
        <dbReference type="Proteomes" id="UP000559256"/>
    </source>
</evidence>
<keyword evidence="5 6" id="KW-0472">Membrane</keyword>
<dbReference type="Proteomes" id="UP000559256">
    <property type="component" value="Unassembled WGS sequence"/>
</dbReference>
<comment type="caution">
    <text evidence="7">The sequence shown here is derived from an EMBL/GenBank/DDBJ whole genome shotgun (WGS) entry which is preliminary data.</text>
</comment>
<evidence type="ECO:0000256" key="1">
    <source>
        <dbReference type="ARBA" id="ARBA00004141"/>
    </source>
</evidence>
<feature type="transmembrane region" description="Helical" evidence="6">
    <location>
        <begin position="216"/>
        <end position="237"/>
    </location>
</feature>
<dbReference type="GO" id="GO:0022857">
    <property type="term" value="F:transmembrane transporter activity"/>
    <property type="evidence" value="ECO:0007669"/>
    <property type="project" value="InterPro"/>
</dbReference>
<reference evidence="7 8" key="1">
    <citation type="journal article" date="2020" name="ISME J.">
        <title>Uncovering the hidden diversity of litter-decomposition mechanisms in mushroom-forming fungi.</title>
        <authorList>
            <person name="Floudas D."/>
            <person name="Bentzer J."/>
            <person name="Ahren D."/>
            <person name="Johansson T."/>
            <person name="Persson P."/>
            <person name="Tunlid A."/>
        </authorList>
    </citation>
    <scope>NUCLEOTIDE SEQUENCE [LARGE SCALE GENOMIC DNA]</scope>
    <source>
        <strain evidence="7 8">CBS 291.85</strain>
    </source>
</reference>
<dbReference type="PANTHER" id="PTHR23504:SF15">
    <property type="entry name" value="MAJOR FACILITATOR SUPERFAMILY (MFS) PROFILE DOMAIN-CONTAINING PROTEIN"/>
    <property type="match status" value="1"/>
</dbReference>
<evidence type="ECO:0000256" key="6">
    <source>
        <dbReference type="SAM" id="Phobius"/>
    </source>
</evidence>
<dbReference type="CDD" id="cd17330">
    <property type="entry name" value="MFS_SLC46_TetA_like"/>
    <property type="match status" value="1"/>
</dbReference>
<dbReference type="SUPFAM" id="SSF103473">
    <property type="entry name" value="MFS general substrate transporter"/>
    <property type="match status" value="1"/>
</dbReference>
<dbReference type="InterPro" id="IPR011701">
    <property type="entry name" value="MFS"/>
</dbReference>
<comment type="subcellular location">
    <subcellularLocation>
        <location evidence="1">Membrane</location>
        <topology evidence="1">Multi-pass membrane protein</topology>
    </subcellularLocation>
</comment>
<evidence type="ECO:0008006" key="9">
    <source>
        <dbReference type="Google" id="ProtNLM"/>
    </source>
</evidence>
<dbReference type="InterPro" id="IPR001958">
    <property type="entry name" value="Tet-R_TetA/multi-R_MdtG-like"/>
</dbReference>
<dbReference type="OrthoDB" id="419616at2759"/>
<name>A0A8H5C4F6_9AGAR</name>
<dbReference type="AlphaFoldDB" id="A0A8H5C4F6"/>
<feature type="transmembrane region" description="Helical" evidence="6">
    <location>
        <begin position="257"/>
        <end position="276"/>
    </location>
</feature>
<keyword evidence="2" id="KW-0813">Transport</keyword>
<protein>
    <recommendedName>
        <fullName evidence="9">Major facilitator superfamily (MFS) profile domain-containing protein</fullName>
    </recommendedName>
</protein>
<feature type="transmembrane region" description="Helical" evidence="6">
    <location>
        <begin position="288"/>
        <end position="309"/>
    </location>
</feature>
<keyword evidence="3 6" id="KW-0812">Transmembrane</keyword>
<accession>A0A8H5C4F6</accession>
<evidence type="ECO:0000313" key="7">
    <source>
        <dbReference type="EMBL" id="KAF5334851.1"/>
    </source>
</evidence>
<proteinExistence type="predicted"/>
<dbReference type="Pfam" id="PF07690">
    <property type="entry name" value="MFS_1"/>
    <property type="match status" value="1"/>
</dbReference>
<evidence type="ECO:0000256" key="4">
    <source>
        <dbReference type="ARBA" id="ARBA00022989"/>
    </source>
</evidence>
<evidence type="ECO:0000256" key="5">
    <source>
        <dbReference type="ARBA" id="ARBA00023136"/>
    </source>
</evidence>
<dbReference type="EMBL" id="JAACJM010000250">
    <property type="protein sequence ID" value="KAF5334851.1"/>
    <property type="molecule type" value="Genomic_DNA"/>
</dbReference>
<feature type="transmembrane region" description="Helical" evidence="6">
    <location>
        <begin position="315"/>
        <end position="341"/>
    </location>
</feature>
<dbReference type="GO" id="GO:0016020">
    <property type="term" value="C:membrane"/>
    <property type="evidence" value="ECO:0007669"/>
    <property type="project" value="UniProtKB-SubCell"/>
</dbReference>
<feature type="transmembrane region" description="Helical" evidence="6">
    <location>
        <begin position="66"/>
        <end position="89"/>
    </location>
</feature>
<feature type="transmembrane region" description="Helical" evidence="6">
    <location>
        <begin position="101"/>
        <end position="124"/>
    </location>
</feature>
<evidence type="ECO:0000256" key="2">
    <source>
        <dbReference type="ARBA" id="ARBA00022448"/>
    </source>
</evidence>
<keyword evidence="8" id="KW-1185">Reference proteome</keyword>
<organism evidence="7 8">
    <name type="scientific">Tetrapyrgos nigripes</name>
    <dbReference type="NCBI Taxonomy" id="182062"/>
    <lineage>
        <taxon>Eukaryota</taxon>
        <taxon>Fungi</taxon>
        <taxon>Dikarya</taxon>
        <taxon>Basidiomycota</taxon>
        <taxon>Agaricomycotina</taxon>
        <taxon>Agaricomycetes</taxon>
        <taxon>Agaricomycetidae</taxon>
        <taxon>Agaricales</taxon>
        <taxon>Marasmiineae</taxon>
        <taxon>Marasmiaceae</taxon>
        <taxon>Tetrapyrgos</taxon>
    </lineage>
</organism>
<dbReference type="PANTHER" id="PTHR23504">
    <property type="entry name" value="MAJOR FACILITATOR SUPERFAMILY DOMAIN-CONTAINING PROTEIN 10"/>
    <property type="match status" value="1"/>
</dbReference>
<evidence type="ECO:0000256" key="3">
    <source>
        <dbReference type="ARBA" id="ARBA00022692"/>
    </source>
</evidence>
<keyword evidence="4 6" id="KW-1133">Transmembrane helix</keyword>
<dbReference type="PRINTS" id="PR01035">
    <property type="entry name" value="TCRTETA"/>
</dbReference>
<dbReference type="InterPro" id="IPR036259">
    <property type="entry name" value="MFS_trans_sf"/>
</dbReference>